<dbReference type="InterPro" id="IPR023299">
    <property type="entry name" value="ATPase_P-typ_cyto_dom_N"/>
</dbReference>
<dbReference type="GO" id="GO:0046872">
    <property type="term" value="F:metal ion binding"/>
    <property type="evidence" value="ECO:0007669"/>
    <property type="project" value="UniProtKB-KW"/>
</dbReference>
<dbReference type="InterPro" id="IPR044492">
    <property type="entry name" value="P_typ_ATPase_HD_dom"/>
</dbReference>
<feature type="region of interest" description="Disordered" evidence="15">
    <location>
        <begin position="27"/>
        <end position="81"/>
    </location>
</feature>
<dbReference type="InterPro" id="IPR018303">
    <property type="entry name" value="ATPase_P-typ_P_site"/>
</dbReference>
<keyword evidence="11 14" id="KW-1133">Transmembrane helix</keyword>
<dbReference type="SUPFAM" id="SSF56784">
    <property type="entry name" value="HAD-like"/>
    <property type="match status" value="1"/>
</dbReference>
<evidence type="ECO:0000256" key="12">
    <source>
        <dbReference type="ARBA" id="ARBA00023065"/>
    </source>
</evidence>
<keyword evidence="10" id="KW-1278">Translocase</keyword>
<comment type="subcellular location">
    <subcellularLocation>
        <location evidence="1">Endomembrane system</location>
        <topology evidence="1">Multi-pass membrane protein</topology>
    </subcellularLocation>
    <subcellularLocation>
        <location evidence="14">Membrane</location>
        <topology evidence="14">Multi-pass membrane protein</topology>
    </subcellularLocation>
</comment>
<dbReference type="Gene3D" id="2.70.150.10">
    <property type="entry name" value="Calcium-transporting ATPase, cytoplasmic transduction domain A"/>
    <property type="match status" value="1"/>
</dbReference>
<dbReference type="STRING" id="946362.F2UKX2"/>
<keyword evidence="3 14" id="KW-0109">Calcium transport</keyword>
<feature type="transmembrane region" description="Helical" evidence="14">
    <location>
        <begin position="205"/>
        <end position="223"/>
    </location>
</feature>
<dbReference type="InterPro" id="IPR023214">
    <property type="entry name" value="HAD_sf"/>
</dbReference>
<feature type="transmembrane region" description="Helical" evidence="14">
    <location>
        <begin position="400"/>
        <end position="425"/>
    </location>
</feature>
<evidence type="ECO:0000313" key="17">
    <source>
        <dbReference type="EMBL" id="EGD77771.1"/>
    </source>
</evidence>
<keyword evidence="8 14" id="KW-0067">ATP-binding</keyword>
<dbReference type="OMA" id="PWAICIR"/>
<accession>F2UKX2</accession>
<dbReference type="EC" id="7.2.2.10" evidence="14"/>
<dbReference type="SUPFAM" id="SSF81653">
    <property type="entry name" value="Calcium ATPase, transduction domain A"/>
    <property type="match status" value="1"/>
</dbReference>
<dbReference type="PANTHER" id="PTHR24093">
    <property type="entry name" value="CATION TRANSPORTING ATPASE"/>
    <property type="match status" value="1"/>
</dbReference>
<dbReference type="InterPro" id="IPR006068">
    <property type="entry name" value="ATPase_P-typ_cation-transptr_C"/>
</dbReference>
<dbReference type="NCBIfam" id="TIGR01494">
    <property type="entry name" value="ATPase_P-type"/>
    <property type="match status" value="2"/>
</dbReference>
<dbReference type="SFLD" id="SFLDS00003">
    <property type="entry name" value="Haloacid_Dehalogenase"/>
    <property type="match status" value="1"/>
</dbReference>
<evidence type="ECO:0000256" key="10">
    <source>
        <dbReference type="ARBA" id="ARBA00022967"/>
    </source>
</evidence>
<dbReference type="Pfam" id="PF13246">
    <property type="entry name" value="Cation_ATPase"/>
    <property type="match status" value="1"/>
</dbReference>
<protein>
    <recommendedName>
        <fullName evidence="14">Calcium-transporting ATPase</fullName>
        <ecNumber evidence="14">7.2.2.10</ecNumber>
    </recommendedName>
</protein>
<comment type="similarity">
    <text evidence="14">Belongs to the cation transport ATPase (P-type) (TC 3.A.3) family.</text>
</comment>
<dbReference type="GO" id="GO:0005388">
    <property type="term" value="F:P-type calcium transporter activity"/>
    <property type="evidence" value="ECO:0007669"/>
    <property type="project" value="UniProtKB-EC"/>
</dbReference>
<feature type="transmembrane region" description="Helical" evidence="14">
    <location>
        <begin position="1017"/>
        <end position="1038"/>
    </location>
</feature>
<comment type="function">
    <text evidence="14">Catalyzes the hydrolysis of ATP coupled with the transport of calcium.</text>
</comment>
<dbReference type="Proteomes" id="UP000007799">
    <property type="component" value="Unassembled WGS sequence"/>
</dbReference>
<evidence type="ECO:0000256" key="6">
    <source>
        <dbReference type="ARBA" id="ARBA00022741"/>
    </source>
</evidence>
<dbReference type="InterPro" id="IPR001757">
    <property type="entry name" value="P_typ_ATPase"/>
</dbReference>
<evidence type="ECO:0000313" key="18">
    <source>
        <dbReference type="Proteomes" id="UP000007799"/>
    </source>
</evidence>
<keyword evidence="13 14" id="KW-0472">Membrane</keyword>
<keyword evidence="7 14" id="KW-0106">Calcium</keyword>
<dbReference type="FunFam" id="1.20.1110.10:FF:000036">
    <property type="entry name" value="Calcium-transporting ATPase"/>
    <property type="match status" value="1"/>
</dbReference>
<dbReference type="PANTHER" id="PTHR24093:SF369">
    <property type="entry name" value="CALCIUM-TRANSPORTING ATPASE"/>
    <property type="match status" value="1"/>
</dbReference>
<dbReference type="OrthoDB" id="3352408at2759"/>
<dbReference type="PROSITE" id="PS00154">
    <property type="entry name" value="ATPASE_E1_E2"/>
    <property type="match status" value="1"/>
</dbReference>
<dbReference type="InterPro" id="IPR006408">
    <property type="entry name" value="P-type_ATPase_IIB"/>
</dbReference>
<feature type="transmembrane region" description="Helical" evidence="14">
    <location>
        <begin position="826"/>
        <end position="846"/>
    </location>
</feature>
<feature type="transmembrane region" description="Helical" evidence="14">
    <location>
        <begin position="908"/>
        <end position="926"/>
    </location>
</feature>
<dbReference type="Gene3D" id="1.20.1110.10">
    <property type="entry name" value="Calcium-transporting ATPase, transmembrane domain"/>
    <property type="match status" value="1"/>
</dbReference>
<dbReference type="GO" id="GO:0005886">
    <property type="term" value="C:plasma membrane"/>
    <property type="evidence" value="ECO:0007669"/>
    <property type="project" value="TreeGrafter"/>
</dbReference>
<gene>
    <name evidence="17" type="ORF">PTSG_08861</name>
</gene>
<feature type="transmembrane region" description="Helical" evidence="14">
    <location>
        <begin position="861"/>
        <end position="879"/>
    </location>
</feature>
<feature type="compositionally biased region" description="Low complexity" evidence="15">
    <location>
        <begin position="42"/>
        <end position="52"/>
    </location>
</feature>
<keyword evidence="2 14" id="KW-0813">Transport</keyword>
<dbReference type="Pfam" id="PF00689">
    <property type="entry name" value="Cation_ATPase_C"/>
    <property type="match status" value="1"/>
</dbReference>
<dbReference type="Gene3D" id="3.40.50.1000">
    <property type="entry name" value="HAD superfamily/HAD-like"/>
    <property type="match status" value="1"/>
</dbReference>
<evidence type="ECO:0000256" key="4">
    <source>
        <dbReference type="ARBA" id="ARBA00022692"/>
    </source>
</evidence>
<dbReference type="InterPro" id="IPR008250">
    <property type="entry name" value="ATPase_P-typ_transduc_dom_A_sf"/>
</dbReference>
<dbReference type="SUPFAM" id="SSF81665">
    <property type="entry name" value="Calcium ATPase, transmembrane domain M"/>
    <property type="match status" value="1"/>
</dbReference>
<dbReference type="KEGG" id="sre:PTSG_08861"/>
<keyword evidence="4 14" id="KW-0812">Transmembrane</keyword>
<evidence type="ECO:0000256" key="7">
    <source>
        <dbReference type="ARBA" id="ARBA00022837"/>
    </source>
</evidence>
<dbReference type="NCBIfam" id="TIGR01517">
    <property type="entry name" value="ATPase-IIB_Ca"/>
    <property type="match status" value="1"/>
</dbReference>
<evidence type="ECO:0000256" key="14">
    <source>
        <dbReference type="RuleBase" id="RU361146"/>
    </source>
</evidence>
<evidence type="ECO:0000256" key="9">
    <source>
        <dbReference type="ARBA" id="ARBA00022842"/>
    </source>
</evidence>
<dbReference type="SFLD" id="SFLDG00002">
    <property type="entry name" value="C1.7:_P-type_atpase_like"/>
    <property type="match status" value="1"/>
</dbReference>
<dbReference type="InterPro" id="IPR059000">
    <property type="entry name" value="ATPase_P-type_domA"/>
</dbReference>
<dbReference type="FunFam" id="3.40.50.1000:FF:000193">
    <property type="entry name" value="Plasma membrane calcium-transporting ATPase 2"/>
    <property type="match status" value="1"/>
</dbReference>
<keyword evidence="6 14" id="KW-0547">Nucleotide-binding</keyword>
<evidence type="ECO:0000256" key="2">
    <source>
        <dbReference type="ARBA" id="ARBA00022448"/>
    </source>
</evidence>
<dbReference type="GO" id="GO:0016887">
    <property type="term" value="F:ATP hydrolysis activity"/>
    <property type="evidence" value="ECO:0007669"/>
    <property type="project" value="InterPro"/>
</dbReference>
<proteinExistence type="inferred from homology"/>
<dbReference type="PRINTS" id="PR00120">
    <property type="entry name" value="HATPASE"/>
</dbReference>
<organism evidence="18">
    <name type="scientific">Salpingoeca rosetta (strain ATCC 50818 / BSB-021)</name>
    <dbReference type="NCBI Taxonomy" id="946362"/>
    <lineage>
        <taxon>Eukaryota</taxon>
        <taxon>Choanoflagellata</taxon>
        <taxon>Craspedida</taxon>
        <taxon>Salpingoecidae</taxon>
        <taxon>Salpingoeca</taxon>
    </lineage>
</organism>
<feature type="transmembrane region" description="Helical" evidence="14">
    <location>
        <begin position="946"/>
        <end position="963"/>
    </location>
</feature>
<dbReference type="GO" id="GO:0012505">
    <property type="term" value="C:endomembrane system"/>
    <property type="evidence" value="ECO:0007669"/>
    <property type="project" value="UniProtKB-SubCell"/>
</dbReference>
<dbReference type="InterPro" id="IPR004014">
    <property type="entry name" value="ATPase_P-typ_cation-transptr_N"/>
</dbReference>
<dbReference type="PRINTS" id="PR00119">
    <property type="entry name" value="CATATPASE"/>
</dbReference>
<comment type="catalytic activity">
    <reaction evidence="14">
        <text>Ca(2+)(in) + ATP + H2O = Ca(2+)(out) + ADP + phosphate + H(+)</text>
        <dbReference type="Rhea" id="RHEA:18105"/>
        <dbReference type="ChEBI" id="CHEBI:15377"/>
        <dbReference type="ChEBI" id="CHEBI:15378"/>
        <dbReference type="ChEBI" id="CHEBI:29108"/>
        <dbReference type="ChEBI" id="CHEBI:30616"/>
        <dbReference type="ChEBI" id="CHEBI:43474"/>
        <dbReference type="ChEBI" id="CHEBI:456216"/>
        <dbReference type="EC" id="7.2.2.10"/>
    </reaction>
</comment>
<dbReference type="EMBL" id="GL832979">
    <property type="protein sequence ID" value="EGD77771.1"/>
    <property type="molecule type" value="Genomic_DNA"/>
</dbReference>
<dbReference type="GO" id="GO:0006874">
    <property type="term" value="P:intracellular calcium ion homeostasis"/>
    <property type="evidence" value="ECO:0007669"/>
    <property type="project" value="TreeGrafter"/>
</dbReference>
<dbReference type="GO" id="GO:0005524">
    <property type="term" value="F:ATP binding"/>
    <property type="evidence" value="ECO:0007669"/>
    <property type="project" value="UniProtKB-KW"/>
</dbReference>
<feature type="transmembrane region" description="Helical" evidence="14">
    <location>
        <begin position="984"/>
        <end position="1005"/>
    </location>
</feature>
<evidence type="ECO:0000256" key="15">
    <source>
        <dbReference type="SAM" id="MobiDB-lite"/>
    </source>
</evidence>
<feature type="domain" description="Cation-transporting P-type ATPase N-terminal" evidence="16">
    <location>
        <begin position="119"/>
        <end position="192"/>
    </location>
</feature>
<keyword evidence="18" id="KW-1185">Reference proteome</keyword>
<dbReference type="SUPFAM" id="SSF81660">
    <property type="entry name" value="Metal cation-transporting ATPase, ATP-binding domain N"/>
    <property type="match status" value="1"/>
</dbReference>
<evidence type="ECO:0000256" key="5">
    <source>
        <dbReference type="ARBA" id="ARBA00022723"/>
    </source>
</evidence>
<dbReference type="CDD" id="cd02081">
    <property type="entry name" value="P-type_ATPase_Ca_PMCA-like"/>
    <property type="match status" value="1"/>
</dbReference>
<dbReference type="Pfam" id="PF00690">
    <property type="entry name" value="Cation_ATPase_N"/>
    <property type="match status" value="1"/>
</dbReference>
<keyword evidence="9" id="KW-0460">Magnesium</keyword>
<dbReference type="Gene3D" id="3.40.1110.10">
    <property type="entry name" value="Calcium-transporting ATPase, cytoplasmic domain N"/>
    <property type="match status" value="1"/>
</dbReference>
<evidence type="ECO:0000256" key="3">
    <source>
        <dbReference type="ARBA" id="ARBA00022568"/>
    </source>
</evidence>
<dbReference type="FunFam" id="2.70.150.10:FF:000029">
    <property type="entry name" value="Calcium-transporting ATPase"/>
    <property type="match status" value="1"/>
</dbReference>
<dbReference type="InParanoid" id="F2UKX2"/>
<feature type="transmembrane region" description="Helical" evidence="14">
    <location>
        <begin position="176"/>
        <end position="193"/>
    </location>
</feature>
<sequence length="1177" mass="129155">MKSTAETNIDERTDSYRIAIGNPTSIGNVVQESETDLLPQHNGGVMNGVNGNAPEATGASSPTPDDLENGRKESVSKPAFDSETAAAHLKTTMGASGQELSIDDLYALVDPKSPELLQSIGGVDALCQHLKTSMDKGISSDDVVEHNREHFGVNKLPPVQFRSLLHLVWEALQDKTLIMLCIAATISLVIGMVTEGPELGWKDGVAVFVAIIVVVAITSLNDYQKERQFRRLNEIKNDHEVTIIRNGKKLRVSVYEVVVGDLVVVDTGDVVPADGVFVSGESVVADESSATGESEHKKKGHAPNRDPFFLSGTQLTGGSGVMLVICVGEHSFKGRILMSLRTPNEDTPLQVKLSKLANFIGNFGIITALLIFFAQLIKYFAVAGSDVNGTDAANNAVDFLIIAISIVVVAVPEGLPLAVTIALAYSMKNMMRDNNLVRHLDACETMGGATTICSDKTGTLTQNKMTVVEGVLLDTMFDSNEKEELPIDNKTGKSDKMNNDMLRLLYNSIAVNSTAYESINEEGVVTFVGSRTECALLGFLGTLGQDYTKIREATEVEKVYSFSSDKKRMSTVVSSSGTPVSGEGKNIQHVKGAAEVLLEMSTRYVAADGSVKEMTADARKRFEDKLTVMGEKALRSIGMAFRCSDNDQDWTDTDKPELVLLGLVGIQDPLRPEVRDAVRACQSAGVTVRMVTGDAAAIARNIGKNCGLFDESEDHICMEGPDFRNKSEEELIPLLPRLRILARSSPLDKLKLVTLLQKQRDVVAVTGDGVNDGPALKKADVGFAMGLSGTEAAKEASAIVLLDDNFASIVNAIKWGRNVFDNIRKFLQFQLTVNFTAIIVVLVAVLSDPNGNADNSPLKPVQLLWINLIMDSFAALALATEPPTEKLLTYKPYDRSEPLLTTYMIRRMIFQVVMQSATFLTILYAGEDWFNSHKDPAKNEKAQFSVRHYTIIFTSFVLSQLVNQLNCRKLRGELNILAGLTRHWIFCGVWVFSLIIQVLITEFGGTAIETEPLSANQWGACVLIAFLPLAWSTMFNLLPDSITTDPWPWMARVCRRRRHRDRTDSGTAVEVEEGEDEGERGRLVEPHLITPVILEEGEAGKLSDMEMESIEGPRVPLQQPEHVRAGESPSLRDHIGRRISTARAESEEAHPRNRWDMAVWQVLTQLDVVDTMRRHHR</sequence>
<dbReference type="InterPro" id="IPR036412">
    <property type="entry name" value="HAD-like_sf"/>
</dbReference>
<name>F2UKX2_SALR5</name>
<evidence type="ECO:0000259" key="16">
    <source>
        <dbReference type="SMART" id="SM00831"/>
    </source>
</evidence>
<evidence type="ECO:0000256" key="8">
    <source>
        <dbReference type="ARBA" id="ARBA00022840"/>
    </source>
</evidence>
<keyword evidence="12 14" id="KW-0406">Ion transport</keyword>
<reference evidence="17" key="1">
    <citation type="submission" date="2009-08" db="EMBL/GenBank/DDBJ databases">
        <title>Annotation of Salpingoeca rosetta.</title>
        <authorList>
            <consortium name="The Broad Institute Genome Sequencing Platform"/>
            <person name="Russ C."/>
            <person name="Cuomo C."/>
            <person name="Burger G."/>
            <person name="Gray M.W."/>
            <person name="Holland P.W.H."/>
            <person name="King N."/>
            <person name="Lang F.B.F."/>
            <person name="Roger A.J."/>
            <person name="Ruiz-Trillo I."/>
            <person name="Young S.K."/>
            <person name="Zeng Q."/>
            <person name="Gargeya S."/>
            <person name="Alvarado L."/>
            <person name="Berlin A."/>
            <person name="Chapman S.B."/>
            <person name="Chen Z."/>
            <person name="Freedman E."/>
            <person name="Gellesch M."/>
            <person name="Goldberg J."/>
            <person name="Griggs A."/>
            <person name="Gujja S."/>
            <person name="Heilman E."/>
            <person name="Heiman D."/>
            <person name="Howarth C."/>
            <person name="Mehta T."/>
            <person name="Neiman D."/>
            <person name="Pearson M."/>
            <person name="Roberts A."/>
            <person name="Saif S."/>
            <person name="Shea T."/>
            <person name="Shenoy N."/>
            <person name="Sisk P."/>
            <person name="Stolte C."/>
            <person name="Sykes S."/>
            <person name="White J."/>
            <person name="Yandava C."/>
            <person name="Haas B."/>
            <person name="Nusbaum C."/>
            <person name="Birren B."/>
        </authorList>
    </citation>
    <scope>NUCLEOTIDE SEQUENCE [LARGE SCALE GENOMIC DNA]</scope>
    <source>
        <strain evidence="17">ATCC 50818</strain>
    </source>
</reference>
<dbReference type="SMART" id="SM00831">
    <property type="entry name" value="Cation_ATPase_N"/>
    <property type="match status" value="1"/>
</dbReference>
<dbReference type="RefSeq" id="XP_004990247.1">
    <property type="nucleotide sequence ID" value="XM_004990190.1"/>
</dbReference>
<dbReference type="InterPro" id="IPR023298">
    <property type="entry name" value="ATPase_P-typ_TM_dom_sf"/>
</dbReference>
<keyword evidence="5" id="KW-0479">Metal-binding</keyword>
<feature type="transmembrane region" description="Helical" evidence="14">
    <location>
        <begin position="359"/>
        <end position="380"/>
    </location>
</feature>
<dbReference type="eggNOG" id="KOG0204">
    <property type="taxonomic scope" value="Eukaryota"/>
</dbReference>
<dbReference type="GeneID" id="16070801"/>
<dbReference type="AlphaFoldDB" id="F2UKX2"/>
<evidence type="ECO:0000256" key="1">
    <source>
        <dbReference type="ARBA" id="ARBA00004127"/>
    </source>
</evidence>
<evidence type="ECO:0000256" key="11">
    <source>
        <dbReference type="ARBA" id="ARBA00022989"/>
    </source>
</evidence>
<dbReference type="Pfam" id="PF00122">
    <property type="entry name" value="E1-E2_ATPase"/>
    <property type="match status" value="1"/>
</dbReference>
<evidence type="ECO:0000256" key="13">
    <source>
        <dbReference type="ARBA" id="ARBA00023136"/>
    </source>
</evidence>
<dbReference type="SFLD" id="SFLDF00027">
    <property type="entry name" value="p-type_atpase"/>
    <property type="match status" value="1"/>
</dbReference>